<accession>A0A5B7GX35</accession>
<dbReference type="Proteomes" id="UP000324222">
    <property type="component" value="Unassembled WGS sequence"/>
</dbReference>
<evidence type="ECO:0000313" key="2">
    <source>
        <dbReference type="Proteomes" id="UP000324222"/>
    </source>
</evidence>
<keyword evidence="2" id="KW-1185">Reference proteome</keyword>
<dbReference type="EMBL" id="VSRR010018561">
    <property type="protein sequence ID" value="MPC61458.1"/>
    <property type="molecule type" value="Genomic_DNA"/>
</dbReference>
<gene>
    <name evidence="1" type="ORF">E2C01_055530</name>
</gene>
<protein>
    <submittedName>
        <fullName evidence="1">Uncharacterized protein</fullName>
    </submittedName>
</protein>
<comment type="caution">
    <text evidence="1">The sequence shown here is derived from an EMBL/GenBank/DDBJ whole genome shotgun (WGS) entry which is preliminary data.</text>
</comment>
<name>A0A5B7GX35_PORTR</name>
<evidence type="ECO:0000313" key="1">
    <source>
        <dbReference type="EMBL" id="MPC61458.1"/>
    </source>
</evidence>
<reference evidence="1 2" key="1">
    <citation type="submission" date="2019-05" db="EMBL/GenBank/DDBJ databases">
        <title>Another draft genome of Portunus trituberculatus and its Hox gene families provides insights of decapod evolution.</title>
        <authorList>
            <person name="Jeong J.-H."/>
            <person name="Song I."/>
            <person name="Kim S."/>
            <person name="Choi T."/>
            <person name="Kim D."/>
            <person name="Ryu S."/>
            <person name="Kim W."/>
        </authorList>
    </citation>
    <scope>NUCLEOTIDE SEQUENCE [LARGE SCALE GENOMIC DNA]</scope>
    <source>
        <tissue evidence="1">Muscle</tissue>
    </source>
</reference>
<organism evidence="1 2">
    <name type="scientific">Portunus trituberculatus</name>
    <name type="common">Swimming crab</name>
    <name type="synonym">Neptunus trituberculatus</name>
    <dbReference type="NCBI Taxonomy" id="210409"/>
    <lineage>
        <taxon>Eukaryota</taxon>
        <taxon>Metazoa</taxon>
        <taxon>Ecdysozoa</taxon>
        <taxon>Arthropoda</taxon>
        <taxon>Crustacea</taxon>
        <taxon>Multicrustacea</taxon>
        <taxon>Malacostraca</taxon>
        <taxon>Eumalacostraca</taxon>
        <taxon>Eucarida</taxon>
        <taxon>Decapoda</taxon>
        <taxon>Pleocyemata</taxon>
        <taxon>Brachyura</taxon>
        <taxon>Eubrachyura</taxon>
        <taxon>Portunoidea</taxon>
        <taxon>Portunidae</taxon>
        <taxon>Portuninae</taxon>
        <taxon>Portunus</taxon>
    </lineage>
</organism>
<proteinExistence type="predicted"/>
<sequence>MGVEILIDEDSCGGTEGEKFTCIELWLSVMVNVIDLYALVFQLYRDIQDFCAFTTVDRVFLMLQQFHCRILIA</sequence>
<dbReference type="AlphaFoldDB" id="A0A5B7GX35"/>